<dbReference type="AlphaFoldDB" id="A0A6J6FVZ4"/>
<sequence length="182" mass="19172">MSNPVIERVTSIVNGFDARVRATSPDSWGKPAPCEGWTARDVVVHVANNIQRLGAGLQGQAPTEVGPDDDIVAAWDAAKATFEQGVTTGDLTTNLPGPFGPMPAEQILGRLVATDVLVHTWDLARAVGGDETLPVDAVEGAYSGLKPMDAMIRQPGVFGPKVEPPAGADLQTEFLCFLGRQV</sequence>
<dbReference type="SUPFAM" id="SSF109854">
    <property type="entry name" value="DinB/YfiT-like putative metalloenzymes"/>
    <property type="match status" value="1"/>
</dbReference>
<dbReference type="InterPro" id="IPR017517">
    <property type="entry name" value="Maleyloyr_isom"/>
</dbReference>
<dbReference type="InterPro" id="IPR034660">
    <property type="entry name" value="DinB/YfiT-like"/>
</dbReference>
<dbReference type="Pfam" id="PF11716">
    <property type="entry name" value="MDMPI_N"/>
    <property type="match status" value="1"/>
</dbReference>
<dbReference type="InterPro" id="IPR024344">
    <property type="entry name" value="MDMPI_metal-binding"/>
</dbReference>
<dbReference type="NCBIfam" id="TIGR03086">
    <property type="entry name" value="TIGR03086 family metal-binding protein"/>
    <property type="match status" value="1"/>
</dbReference>
<accession>A0A6J6FVZ4</accession>
<protein>
    <submittedName>
        <fullName evidence="2">Unannotated protein</fullName>
    </submittedName>
</protein>
<proteinExistence type="predicted"/>
<evidence type="ECO:0000259" key="1">
    <source>
        <dbReference type="Pfam" id="PF11716"/>
    </source>
</evidence>
<dbReference type="EMBL" id="CAEZSR010000232">
    <property type="protein sequence ID" value="CAB4591133.1"/>
    <property type="molecule type" value="Genomic_DNA"/>
</dbReference>
<dbReference type="NCBIfam" id="TIGR03083">
    <property type="entry name" value="maleylpyruvate isomerase family mycothiol-dependent enzyme"/>
    <property type="match status" value="1"/>
</dbReference>
<reference evidence="2" key="1">
    <citation type="submission" date="2020-05" db="EMBL/GenBank/DDBJ databases">
        <authorList>
            <person name="Chiriac C."/>
            <person name="Salcher M."/>
            <person name="Ghai R."/>
            <person name="Kavagutti S V."/>
        </authorList>
    </citation>
    <scope>NUCLEOTIDE SEQUENCE</scope>
</reference>
<dbReference type="Gene3D" id="1.20.120.450">
    <property type="entry name" value="dinb family like domain"/>
    <property type="match status" value="1"/>
</dbReference>
<organism evidence="2">
    <name type="scientific">freshwater metagenome</name>
    <dbReference type="NCBI Taxonomy" id="449393"/>
    <lineage>
        <taxon>unclassified sequences</taxon>
        <taxon>metagenomes</taxon>
        <taxon>ecological metagenomes</taxon>
    </lineage>
</organism>
<dbReference type="GO" id="GO:0046872">
    <property type="term" value="F:metal ion binding"/>
    <property type="evidence" value="ECO:0007669"/>
    <property type="project" value="InterPro"/>
</dbReference>
<gene>
    <name evidence="2" type="ORF">UFOPK1493_03749</name>
</gene>
<evidence type="ECO:0000313" key="2">
    <source>
        <dbReference type="EMBL" id="CAB4591133.1"/>
    </source>
</evidence>
<name>A0A6J6FVZ4_9ZZZZ</name>
<feature type="domain" description="Mycothiol-dependent maleylpyruvate isomerase metal-binding" evidence="1">
    <location>
        <begin position="14"/>
        <end position="124"/>
    </location>
</feature>
<dbReference type="InterPro" id="IPR017520">
    <property type="entry name" value="CHP03086"/>
</dbReference>